<reference evidence="1 2" key="1">
    <citation type="submission" date="2015-06" db="EMBL/GenBank/DDBJ databases">
        <title>R. anatipestifer strain HXb2 is the most virulent strain so far, and the genome sequence would help us uncover the pathogenesis.</title>
        <authorList>
            <person name="Hu Q."/>
            <person name="Qi J."/>
            <person name="Bo H."/>
            <person name="Liu G."/>
            <person name="Tao M."/>
            <person name="Ding Y."/>
            <person name="Xue Y."/>
        </authorList>
    </citation>
    <scope>NUCLEOTIDE SEQUENCE [LARGE SCALE GENOMIC DNA]</scope>
    <source>
        <strain evidence="1 2">HXb2</strain>
    </source>
</reference>
<evidence type="ECO:0008006" key="3">
    <source>
        <dbReference type="Google" id="ProtNLM"/>
    </source>
</evidence>
<evidence type="ECO:0000313" key="1">
    <source>
        <dbReference type="EMBL" id="AQY21154.1"/>
    </source>
</evidence>
<dbReference type="PROSITE" id="PS51257">
    <property type="entry name" value="PROKAR_LIPOPROTEIN"/>
    <property type="match status" value="1"/>
</dbReference>
<dbReference type="EMBL" id="CP011859">
    <property type="protein sequence ID" value="AQY21154.1"/>
    <property type="molecule type" value="Genomic_DNA"/>
</dbReference>
<proteinExistence type="predicted"/>
<dbReference type="AlphaFoldDB" id="A0A1S7DPX9"/>
<protein>
    <recommendedName>
        <fullName evidence="3">Lipoprotein</fullName>
    </recommendedName>
</protein>
<evidence type="ECO:0000313" key="2">
    <source>
        <dbReference type="Proteomes" id="UP000189883"/>
    </source>
</evidence>
<gene>
    <name evidence="1" type="ORF">AB406_0190</name>
</gene>
<dbReference type="RefSeq" id="WP_252563645.1">
    <property type="nucleotide sequence ID" value="NZ_CP011859.1"/>
</dbReference>
<sequence length="433" mass="49281">MSSQKSPLRKVFSYFLSWFVIAFTLSSLSSCETLKIAYKTSQKYPVTVHLKNEKTLEGYAALPQKRNKLKLHHQETGRVQSFSPKEVDYLEFYYANKRKGVVSEEPNFLHSVSTKENGGEYWMVKMCEGPNLRAFIRGDNYILEKDKINLVNVGNNYSVNSFSVYLQKKGDYAHFIGLHKGVANEDSSLRRGMVKYLSDDEKLSDNILDSRLAFDDICDVVNDYNTGKIRYTKRVQDSTTRRFQDDIEASVLASVAVESGIQNGTPKSAFIEFKVPMFSSRFLYWGISVGAGFANSIDEKKLPLYFDNVPESIDDYVVKNKLSAMVGGMVGFQIPIKLNNKKALVPSLDYDLKTYGFTTVIHGPRLGLAYRIPHKYGSSFVIYGGAKYNMPIFPEDSYGHVYQYTWTDFLSKREYSIKFGNYISASLGFGYTF</sequence>
<name>A0A1S7DPX9_RIEAN</name>
<accession>A0A1S7DPX9</accession>
<organism evidence="1 2">
    <name type="scientific">Riemerella anatipestifer</name>
    <name type="common">Moraxella anatipestifer</name>
    <dbReference type="NCBI Taxonomy" id="34085"/>
    <lineage>
        <taxon>Bacteria</taxon>
        <taxon>Pseudomonadati</taxon>
        <taxon>Bacteroidota</taxon>
        <taxon>Flavobacteriia</taxon>
        <taxon>Flavobacteriales</taxon>
        <taxon>Weeksellaceae</taxon>
        <taxon>Riemerella</taxon>
    </lineage>
</organism>
<dbReference type="Proteomes" id="UP000189883">
    <property type="component" value="Chromosome"/>
</dbReference>